<evidence type="ECO:0000256" key="3">
    <source>
        <dbReference type="ARBA" id="ARBA00023163"/>
    </source>
</evidence>
<evidence type="ECO:0000256" key="1">
    <source>
        <dbReference type="ARBA" id="ARBA00023015"/>
    </source>
</evidence>
<keyword evidence="2 4" id="KW-0238">DNA-binding</keyword>
<dbReference type="InterPro" id="IPR011075">
    <property type="entry name" value="TetR_C"/>
</dbReference>
<dbReference type="EMBL" id="JACWMW010000002">
    <property type="protein sequence ID" value="MBD1385030.1"/>
    <property type="molecule type" value="Genomic_DNA"/>
</dbReference>
<dbReference type="InterPro" id="IPR023772">
    <property type="entry name" value="DNA-bd_HTH_TetR-type_CS"/>
</dbReference>
<dbReference type="PRINTS" id="PR00455">
    <property type="entry name" value="HTHTETR"/>
</dbReference>
<dbReference type="PROSITE" id="PS50977">
    <property type="entry name" value="HTH_TETR_2"/>
    <property type="match status" value="1"/>
</dbReference>
<dbReference type="InterPro" id="IPR009057">
    <property type="entry name" value="Homeodomain-like_sf"/>
</dbReference>
<dbReference type="Pfam" id="PF16925">
    <property type="entry name" value="TetR_C_13"/>
    <property type="match status" value="1"/>
</dbReference>
<protein>
    <submittedName>
        <fullName evidence="6">TetR/AcrR family transcriptional regulator</fullName>
    </submittedName>
</protein>
<comment type="caution">
    <text evidence="6">The sequence shown here is derived from an EMBL/GenBank/DDBJ whole genome shotgun (WGS) entry which is preliminary data.</text>
</comment>
<dbReference type="Gene3D" id="1.10.357.10">
    <property type="entry name" value="Tetracycline Repressor, domain 2"/>
    <property type="match status" value="1"/>
</dbReference>
<proteinExistence type="predicted"/>
<dbReference type="RefSeq" id="WP_191174929.1">
    <property type="nucleotide sequence ID" value="NZ_JACWMW010000002.1"/>
</dbReference>
<name>A0ABR7X356_9SPHI</name>
<evidence type="ECO:0000256" key="4">
    <source>
        <dbReference type="PROSITE-ProRule" id="PRU00335"/>
    </source>
</evidence>
<reference evidence="6 7" key="1">
    <citation type="submission" date="2020-09" db="EMBL/GenBank/DDBJ databases">
        <title>Novel species of Mucilaginibacter isolated from a glacier on the Tibetan Plateau.</title>
        <authorList>
            <person name="Liu Q."/>
            <person name="Xin Y.-H."/>
        </authorList>
    </citation>
    <scope>NUCLEOTIDE SEQUENCE [LARGE SCALE GENOMIC DNA]</scope>
    <source>
        <strain evidence="6 7">CGMCC 1.13878</strain>
    </source>
</reference>
<feature type="domain" description="HTH tetR-type" evidence="5">
    <location>
        <begin position="5"/>
        <end position="65"/>
    </location>
</feature>
<sequence length="197" mass="22268">MSKGESTKQMIIERATPIFNKKGIFGTSMSDIMEAAKLSKGSLYVHFEDKDSLAFAVLEYSLDLQNKKLSSSMDHINDPYQKLLAYLDIYRDPMNPTVPGGCPMMNFGMEADDNFPLVKERVNRAIEMRQKFLQEIIKDGIYKGIFKSDWNYREFATVMFALVQGGIMVCRIAGSSAKMAAIINQLKSLIQAQLIKK</sequence>
<accession>A0ABR7X356</accession>
<keyword evidence="1" id="KW-0805">Transcription regulation</keyword>
<dbReference type="Proteomes" id="UP000618754">
    <property type="component" value="Unassembled WGS sequence"/>
</dbReference>
<dbReference type="Pfam" id="PF00440">
    <property type="entry name" value="TetR_N"/>
    <property type="match status" value="1"/>
</dbReference>
<keyword evidence="3" id="KW-0804">Transcription</keyword>
<dbReference type="PROSITE" id="PS01081">
    <property type="entry name" value="HTH_TETR_1"/>
    <property type="match status" value="1"/>
</dbReference>
<organism evidence="6 7">
    <name type="scientific">Mucilaginibacter rigui</name>
    <dbReference type="NCBI Taxonomy" id="534635"/>
    <lineage>
        <taxon>Bacteria</taxon>
        <taxon>Pseudomonadati</taxon>
        <taxon>Bacteroidota</taxon>
        <taxon>Sphingobacteriia</taxon>
        <taxon>Sphingobacteriales</taxon>
        <taxon>Sphingobacteriaceae</taxon>
        <taxon>Mucilaginibacter</taxon>
    </lineage>
</organism>
<gene>
    <name evidence="6" type="ORF">IDJ75_07045</name>
</gene>
<dbReference type="SUPFAM" id="SSF46689">
    <property type="entry name" value="Homeodomain-like"/>
    <property type="match status" value="1"/>
</dbReference>
<keyword evidence="7" id="KW-1185">Reference proteome</keyword>
<evidence type="ECO:0000313" key="7">
    <source>
        <dbReference type="Proteomes" id="UP000618754"/>
    </source>
</evidence>
<dbReference type="PANTHER" id="PTHR47506:SF3">
    <property type="entry name" value="HTH-TYPE TRANSCRIPTIONAL REGULATOR LMRA"/>
    <property type="match status" value="1"/>
</dbReference>
<dbReference type="PANTHER" id="PTHR47506">
    <property type="entry name" value="TRANSCRIPTIONAL REGULATORY PROTEIN"/>
    <property type="match status" value="1"/>
</dbReference>
<dbReference type="SUPFAM" id="SSF48498">
    <property type="entry name" value="Tetracyclin repressor-like, C-terminal domain"/>
    <property type="match status" value="1"/>
</dbReference>
<dbReference type="InterPro" id="IPR001647">
    <property type="entry name" value="HTH_TetR"/>
</dbReference>
<dbReference type="InterPro" id="IPR036271">
    <property type="entry name" value="Tet_transcr_reg_TetR-rel_C_sf"/>
</dbReference>
<evidence type="ECO:0000313" key="6">
    <source>
        <dbReference type="EMBL" id="MBD1385030.1"/>
    </source>
</evidence>
<evidence type="ECO:0000256" key="2">
    <source>
        <dbReference type="ARBA" id="ARBA00023125"/>
    </source>
</evidence>
<evidence type="ECO:0000259" key="5">
    <source>
        <dbReference type="PROSITE" id="PS50977"/>
    </source>
</evidence>
<feature type="DNA-binding region" description="H-T-H motif" evidence="4">
    <location>
        <begin position="28"/>
        <end position="47"/>
    </location>
</feature>